<dbReference type="InterPro" id="IPR028082">
    <property type="entry name" value="Peripla_BP_I"/>
</dbReference>
<dbReference type="EMBL" id="LOCL01000039">
    <property type="protein sequence ID" value="KUF16300.1"/>
    <property type="molecule type" value="Genomic_DNA"/>
</dbReference>
<sequence length="917" mass="98875">MPAFAGVERFVEAFDKLVTQPRRHRSRVPVVLFSEPGEGQVGRGIVAGLHGRLHGRETMLAPHAHLDSPDGSAGAPPDDPVLAQLHLFSHVIRQLMETMPEGTGRLRLPCYQLLRSIVTAPPAADFAMEHHQELKDRAYEAHREGSAPARVLWWLGGRDHASGGTLLELLWNFLAGPLFQRLPRAVYAWRAQRLMLGRSRRRPRWYAQWARLQQGTPPTDFFRSARDLVHGVDPEKFDRILLLALLADLDAACRKRLFHPWRRRRVCRFVLLVAEAGDEDSREQRFLRELRSAMEDLGCTSVVAVAGGVRSLAHRIPDIEVATLSAAGAELANVAEHGTAPGRPTGMVVTVGRDAGEAADDPAATYWLRRRPTLAPPAPRWGPRTEAASTVGGMTVLLLIMVGLIGGTPFGNRDTDACRGSTFLGTDGQCVGVAEGAASFGSGSGERAVRDVLELIERQNGEVQKEQGLGGSAPTGPASRTVVYFGPLSGGARAEDPVRGGTLAELRGIALAQRYVNAQALRSGERVPLRVLAANAGDRFKDAPDVARRVVELAERDRSIVGVIGFGQSRRQTYKAIRTLGEAGIPMVGTSGTADGLLRQSGHYYQMAPTDSRAATVMASFVRHARMTGDGRTARRTLLVADPADAYSASVAASFRREYRRDTRVLLYTPADAPEPAPLTDALDGTKLDAVEDLAREVCDAVADEPRTAVVWAARGSQFQLFLNEIARISRRCPKLGVLGDDDVTTALSEVPRPWQVFGGLTLHYVSHGRAPALAALGNGEAAAFLSAYDTVYGKDRDARTSTMRDDAHVALAWDAMRYLALGIDEAWRGTGGHDERLDRSLLQAVLHQGLGEGGFDGATGRIDAHGAAGGGRFTEDKLVLVERGGAAGPRTALLCGVVARGDVRSKWGPGPHSCAP</sequence>
<name>A0A0W7X0F7_9ACTN</name>
<keyword evidence="1" id="KW-0223">Dioxygenase</keyword>
<protein>
    <submittedName>
        <fullName evidence="1">Aromatic ring-opening dioxygenase LigA</fullName>
    </submittedName>
</protein>
<dbReference type="OrthoDB" id="3440574at2"/>
<dbReference type="Gene3D" id="3.40.50.2300">
    <property type="match status" value="2"/>
</dbReference>
<dbReference type="Proteomes" id="UP000054804">
    <property type="component" value="Unassembled WGS sequence"/>
</dbReference>
<evidence type="ECO:0000313" key="1">
    <source>
        <dbReference type="EMBL" id="KUF16300.1"/>
    </source>
</evidence>
<proteinExistence type="predicted"/>
<gene>
    <name evidence="1" type="ORF">AT728_16695</name>
</gene>
<dbReference type="AlphaFoldDB" id="A0A0W7X0F7"/>
<accession>A0A0W7X0F7</accession>
<dbReference type="SUPFAM" id="SSF53822">
    <property type="entry name" value="Periplasmic binding protein-like I"/>
    <property type="match status" value="1"/>
</dbReference>
<organism evidence="1 2">
    <name type="scientific">Streptomyces silvensis</name>
    <dbReference type="NCBI Taxonomy" id="1765722"/>
    <lineage>
        <taxon>Bacteria</taxon>
        <taxon>Bacillati</taxon>
        <taxon>Actinomycetota</taxon>
        <taxon>Actinomycetes</taxon>
        <taxon>Kitasatosporales</taxon>
        <taxon>Streptomycetaceae</taxon>
        <taxon>Streptomyces</taxon>
    </lineage>
</organism>
<keyword evidence="1" id="KW-0560">Oxidoreductase</keyword>
<reference evidence="1 2" key="1">
    <citation type="submission" date="2015-12" db="EMBL/GenBank/DDBJ databases">
        <title>Draft genome sequence of Streptomyces silvensis ATCC 53525, a producer of novel hormone antagonists.</title>
        <authorList>
            <person name="Johnston C.W."/>
            <person name="Li Y."/>
            <person name="Magarvey N.A."/>
        </authorList>
    </citation>
    <scope>NUCLEOTIDE SEQUENCE [LARGE SCALE GENOMIC DNA]</scope>
    <source>
        <strain evidence="1 2">ATCC 53525</strain>
    </source>
</reference>
<keyword evidence="2" id="KW-1185">Reference proteome</keyword>
<comment type="caution">
    <text evidence="1">The sequence shown here is derived from an EMBL/GenBank/DDBJ whole genome shotgun (WGS) entry which is preliminary data.</text>
</comment>
<dbReference type="STRING" id="1765722.AT728_16695"/>
<evidence type="ECO:0000313" key="2">
    <source>
        <dbReference type="Proteomes" id="UP000054804"/>
    </source>
</evidence>
<dbReference type="GO" id="GO:0051213">
    <property type="term" value="F:dioxygenase activity"/>
    <property type="evidence" value="ECO:0007669"/>
    <property type="project" value="UniProtKB-KW"/>
</dbReference>